<comment type="caution">
    <text evidence="8">The sequence shown here is derived from an EMBL/GenBank/DDBJ whole genome shotgun (WGS) entry which is preliminary data.</text>
</comment>
<feature type="transmembrane region" description="Helical" evidence="6">
    <location>
        <begin position="577"/>
        <end position="595"/>
    </location>
</feature>
<dbReference type="PANTHER" id="PTHR42718:SF1">
    <property type="entry name" value="LOW AFFINITY AMMONIUM TRANSPORTER"/>
    <property type="match status" value="1"/>
</dbReference>
<feature type="transmembrane region" description="Helical" evidence="6">
    <location>
        <begin position="647"/>
        <end position="671"/>
    </location>
</feature>
<dbReference type="EMBL" id="JBAWTH010000091">
    <property type="protein sequence ID" value="KAL2277997.1"/>
    <property type="molecule type" value="Genomic_DNA"/>
</dbReference>
<evidence type="ECO:0000256" key="5">
    <source>
        <dbReference type="SAM" id="MobiDB-lite"/>
    </source>
</evidence>
<sequence length="819" mass="87857">MEESPPEGQRPDSMLPREPDMQEGLRMATEAMQAAADAMTAATASFRRQTLMHEEFASRRTTSPLYRQAENDQDEIGGTRPGSPSRDRVISVHELAAALSRDDLRNPHKQDRRHPEDGIPSSHFAAKVAPPTSQDGHLPATLQYPPRLSTHTRRLSSATRRTSHQNLKGSSRRTTLSEGSTLINKSSGIGAGQQWSVPPEAFHKVDPSWPIQPVFEDQDPYAPEYDDPYGSRPNLFQGAEHNNRYSASRWPLEQPLPGMGSAGTKDVDDPQGEYFSPVIRMGRYTYIRTDTGEFGASLRDPHWQDQQSSGQSSSAKSRASSPPTKQPPNRPYGFSATREVFFLAVIILAQVLMLAGLSQALIPQHIIGATFPDTNPGSLAWYSAAYGLTSGSFVLPSGRLGDISGHKKIFIIGFIWLGLWELAGGFSGHIQQRGSGSGTAFFIACRAMQGVGAALLVPNGQAMIGRGYPPGPRKNIVMSLFGAAAPLGFVAGGAMASLFAQLVSWPWAFWTMAAVCAGLAGVSVLVLPPSGKKTTREAGVSLWKQVDGPGVFLGVSGLVLFNFAFNQAPIVSWSTPYVYFILIIGVLLLGGFVYVELHASHPLVPIAEMTPTTNFVLGCTGAGWACFSIWVYYALSFMEQLRGYSPLLASAALSPAPVTGLAASMLAGFLLSKKVKPYIVLLMSMWAFFAGSLIWSLAPVGQTYWLNSFIGILIIPFGMDMSMPAASILLSNSMAKEHQGTAASLVVTTVNYSISLALGIAGSVELAARRGRDDVLGGYRGAQHMGLGLGGLGLLLAAVFALRSRRKASHGTDAVAKVG</sequence>
<evidence type="ECO:0000313" key="8">
    <source>
        <dbReference type="EMBL" id="KAL2277997.1"/>
    </source>
</evidence>
<feature type="transmembrane region" description="Helical" evidence="6">
    <location>
        <begin position="409"/>
        <end position="430"/>
    </location>
</feature>
<dbReference type="SUPFAM" id="SSF103473">
    <property type="entry name" value="MFS general substrate transporter"/>
    <property type="match status" value="1"/>
</dbReference>
<keyword evidence="4 6" id="KW-0472">Membrane</keyword>
<keyword evidence="9" id="KW-1185">Reference proteome</keyword>
<reference evidence="8 9" key="1">
    <citation type="submission" date="2024-03" db="EMBL/GenBank/DDBJ databases">
        <title>A high-quality draft genome sequence of Diaporthe vaccinii, a causative agent of upright dieback and viscid rot disease in cranberry plants.</title>
        <authorList>
            <person name="Sarrasin M."/>
            <person name="Lang B.F."/>
            <person name="Burger G."/>
        </authorList>
    </citation>
    <scope>NUCLEOTIDE SEQUENCE [LARGE SCALE GENOMIC DNA]</scope>
    <source>
        <strain evidence="8 9">IS7</strain>
    </source>
</reference>
<gene>
    <name evidence="8" type="ORF">FJTKL_14968</name>
</gene>
<protein>
    <recommendedName>
        <fullName evidence="7">Major facilitator superfamily (MFS) profile domain-containing protein</fullName>
    </recommendedName>
</protein>
<feature type="region of interest" description="Disordered" evidence="5">
    <location>
        <begin position="53"/>
        <end position="179"/>
    </location>
</feature>
<feature type="domain" description="Major facilitator superfamily (MFS) profile" evidence="7">
    <location>
        <begin position="342"/>
        <end position="809"/>
    </location>
</feature>
<dbReference type="PROSITE" id="PS50850">
    <property type="entry name" value="MFS"/>
    <property type="match status" value="1"/>
</dbReference>
<feature type="transmembrane region" description="Helical" evidence="6">
    <location>
        <begin position="704"/>
        <end position="730"/>
    </location>
</feature>
<dbReference type="Pfam" id="PF07690">
    <property type="entry name" value="MFS_1"/>
    <property type="match status" value="1"/>
</dbReference>
<feature type="region of interest" description="Disordered" evidence="5">
    <location>
        <begin position="1"/>
        <end position="23"/>
    </location>
</feature>
<dbReference type="Gene3D" id="1.20.1250.20">
    <property type="entry name" value="MFS general substrate transporter like domains"/>
    <property type="match status" value="2"/>
</dbReference>
<evidence type="ECO:0000256" key="3">
    <source>
        <dbReference type="ARBA" id="ARBA00022989"/>
    </source>
</evidence>
<dbReference type="InterPro" id="IPR020846">
    <property type="entry name" value="MFS_dom"/>
</dbReference>
<evidence type="ECO:0000256" key="4">
    <source>
        <dbReference type="ARBA" id="ARBA00023136"/>
    </source>
</evidence>
<dbReference type="InterPro" id="IPR011701">
    <property type="entry name" value="MFS"/>
</dbReference>
<feature type="compositionally biased region" description="Basic and acidic residues" evidence="5">
    <location>
        <begin position="100"/>
        <end position="117"/>
    </location>
</feature>
<proteinExistence type="predicted"/>
<keyword evidence="3 6" id="KW-1133">Transmembrane helix</keyword>
<feature type="transmembrane region" description="Helical" evidence="6">
    <location>
        <begin position="548"/>
        <end position="565"/>
    </location>
</feature>
<dbReference type="InterPro" id="IPR036259">
    <property type="entry name" value="MFS_trans_sf"/>
</dbReference>
<feature type="compositionally biased region" description="Polar residues" evidence="5">
    <location>
        <begin position="165"/>
        <end position="179"/>
    </location>
</feature>
<feature type="transmembrane region" description="Helical" evidence="6">
    <location>
        <begin position="477"/>
        <end position="501"/>
    </location>
</feature>
<comment type="subcellular location">
    <subcellularLocation>
        <location evidence="1">Membrane</location>
        <topology evidence="1">Multi-pass membrane protein</topology>
    </subcellularLocation>
</comment>
<feature type="transmembrane region" description="Helical" evidence="6">
    <location>
        <begin position="436"/>
        <end position="457"/>
    </location>
</feature>
<feature type="transmembrane region" description="Helical" evidence="6">
    <location>
        <begin position="678"/>
        <end position="698"/>
    </location>
</feature>
<feature type="transmembrane region" description="Helical" evidence="6">
    <location>
        <begin position="784"/>
        <end position="802"/>
    </location>
</feature>
<evidence type="ECO:0000313" key="9">
    <source>
        <dbReference type="Proteomes" id="UP001600888"/>
    </source>
</evidence>
<evidence type="ECO:0000256" key="6">
    <source>
        <dbReference type="SAM" id="Phobius"/>
    </source>
</evidence>
<accession>A0ABR4E6G1</accession>
<feature type="compositionally biased region" description="Low complexity" evidence="5">
    <location>
        <begin position="304"/>
        <end position="321"/>
    </location>
</feature>
<evidence type="ECO:0000256" key="1">
    <source>
        <dbReference type="ARBA" id="ARBA00004141"/>
    </source>
</evidence>
<feature type="transmembrane region" description="Helical" evidence="6">
    <location>
        <begin position="507"/>
        <end position="527"/>
    </location>
</feature>
<organism evidence="8 9">
    <name type="scientific">Diaporthe vaccinii</name>
    <dbReference type="NCBI Taxonomy" id="105482"/>
    <lineage>
        <taxon>Eukaryota</taxon>
        <taxon>Fungi</taxon>
        <taxon>Dikarya</taxon>
        <taxon>Ascomycota</taxon>
        <taxon>Pezizomycotina</taxon>
        <taxon>Sordariomycetes</taxon>
        <taxon>Sordariomycetidae</taxon>
        <taxon>Diaporthales</taxon>
        <taxon>Diaporthaceae</taxon>
        <taxon>Diaporthe</taxon>
        <taxon>Diaporthe eres species complex</taxon>
    </lineage>
</organism>
<dbReference type="PANTHER" id="PTHR42718">
    <property type="entry name" value="MAJOR FACILITATOR SUPERFAMILY MULTIDRUG TRANSPORTER MFSC"/>
    <property type="match status" value="1"/>
</dbReference>
<feature type="transmembrane region" description="Helical" evidence="6">
    <location>
        <begin position="379"/>
        <end position="397"/>
    </location>
</feature>
<feature type="transmembrane region" description="Helical" evidence="6">
    <location>
        <begin position="615"/>
        <end position="635"/>
    </location>
</feature>
<keyword evidence="2 6" id="KW-0812">Transmembrane</keyword>
<dbReference type="CDD" id="cd17476">
    <property type="entry name" value="MFS_Amf1_MDR_like"/>
    <property type="match status" value="1"/>
</dbReference>
<evidence type="ECO:0000259" key="7">
    <source>
        <dbReference type="PROSITE" id="PS50850"/>
    </source>
</evidence>
<evidence type="ECO:0000256" key="2">
    <source>
        <dbReference type="ARBA" id="ARBA00022692"/>
    </source>
</evidence>
<feature type="transmembrane region" description="Helical" evidence="6">
    <location>
        <begin position="742"/>
        <end position="764"/>
    </location>
</feature>
<feature type="region of interest" description="Disordered" evidence="5">
    <location>
        <begin position="296"/>
        <end position="331"/>
    </location>
</feature>
<feature type="transmembrane region" description="Helical" evidence="6">
    <location>
        <begin position="340"/>
        <end position="359"/>
    </location>
</feature>
<dbReference type="Proteomes" id="UP001600888">
    <property type="component" value="Unassembled WGS sequence"/>
</dbReference>
<name>A0ABR4E6G1_9PEZI</name>